<gene>
    <name evidence="3" type="ORF">BDK51DRAFT_49330</name>
</gene>
<sequence>MEEFGSGVLNQRSTDGIRGPKTMLNDPAATTGLAAGMHSRRVDWTSFRCSGTRLIPAREAGDDLHPRPTDETRVVSPLRLESTPASGSGRPYIFFGIESNVAHDSVSLNPAYFLQGCKPCPPFSSQPTPLLTYLSPQSPERPAPPPSTPPGAPSHCSATRKTSASSAPGVGIAHVTARVAKTLVILLDAHPRKLRRHEVHRQSAKIPRSEFQVLDNVAPKHAILATNTSAISITKVAAFTQRSEEVRSGRDGNRAFGHRYRGNISADPHGPASSSSKASPASPSPTTLTTSQALVAEMGKTTAQSPDMPSAIAIANRVLMASNQRANLMTISGTKNNDILKSAYAFYTPFTPPLVENLLQTPNSVVAILISVQGLPSPIGT</sequence>
<dbReference type="GO" id="GO:0006631">
    <property type="term" value="P:fatty acid metabolic process"/>
    <property type="evidence" value="ECO:0007669"/>
    <property type="project" value="InterPro"/>
</dbReference>
<dbReference type="Gene3D" id="3.40.50.720">
    <property type="entry name" value="NAD(P)-binding Rossmann-like Domain"/>
    <property type="match status" value="1"/>
</dbReference>
<accession>A0A4V1IRW6</accession>
<organism evidence="3 4">
    <name type="scientific">Blyttiomyces helicus</name>
    <dbReference type="NCBI Taxonomy" id="388810"/>
    <lineage>
        <taxon>Eukaryota</taxon>
        <taxon>Fungi</taxon>
        <taxon>Fungi incertae sedis</taxon>
        <taxon>Chytridiomycota</taxon>
        <taxon>Chytridiomycota incertae sedis</taxon>
        <taxon>Chytridiomycetes</taxon>
        <taxon>Chytridiomycetes incertae sedis</taxon>
        <taxon>Blyttiomyces</taxon>
    </lineage>
</organism>
<feature type="region of interest" description="Disordered" evidence="1">
    <location>
        <begin position="128"/>
        <end position="169"/>
    </location>
</feature>
<evidence type="ECO:0000313" key="4">
    <source>
        <dbReference type="Proteomes" id="UP000269721"/>
    </source>
</evidence>
<feature type="domain" description="3-hydroxyacyl-CoA dehydrogenase NAD binding" evidence="2">
    <location>
        <begin position="208"/>
        <end position="246"/>
    </location>
</feature>
<feature type="region of interest" description="Disordered" evidence="1">
    <location>
        <begin position="1"/>
        <end position="24"/>
    </location>
</feature>
<dbReference type="AlphaFoldDB" id="A0A4V1IRW6"/>
<evidence type="ECO:0000259" key="2">
    <source>
        <dbReference type="Pfam" id="PF02737"/>
    </source>
</evidence>
<dbReference type="InterPro" id="IPR006176">
    <property type="entry name" value="3-OHacyl-CoA_DH_NAD-bd"/>
</dbReference>
<dbReference type="GO" id="GO:0070403">
    <property type="term" value="F:NAD+ binding"/>
    <property type="evidence" value="ECO:0007669"/>
    <property type="project" value="InterPro"/>
</dbReference>
<dbReference type="Proteomes" id="UP000269721">
    <property type="component" value="Unassembled WGS sequence"/>
</dbReference>
<feature type="compositionally biased region" description="Pro residues" evidence="1">
    <location>
        <begin position="139"/>
        <end position="152"/>
    </location>
</feature>
<name>A0A4V1IRW6_9FUNG</name>
<proteinExistence type="predicted"/>
<feature type="region of interest" description="Disordered" evidence="1">
    <location>
        <begin position="242"/>
        <end position="289"/>
    </location>
</feature>
<feature type="compositionally biased region" description="Basic and acidic residues" evidence="1">
    <location>
        <begin position="242"/>
        <end position="253"/>
    </location>
</feature>
<dbReference type="EMBL" id="KZ995045">
    <property type="protein sequence ID" value="RKO91487.1"/>
    <property type="molecule type" value="Genomic_DNA"/>
</dbReference>
<keyword evidence="4" id="KW-1185">Reference proteome</keyword>
<feature type="compositionally biased region" description="Polar residues" evidence="1">
    <location>
        <begin position="156"/>
        <end position="166"/>
    </location>
</feature>
<feature type="compositionally biased region" description="Low complexity" evidence="1">
    <location>
        <begin position="271"/>
        <end position="289"/>
    </location>
</feature>
<protein>
    <recommendedName>
        <fullName evidence="2">3-hydroxyacyl-CoA dehydrogenase NAD binding domain-containing protein</fullName>
    </recommendedName>
</protein>
<reference evidence="4" key="1">
    <citation type="journal article" date="2018" name="Nat. Microbiol.">
        <title>Leveraging single-cell genomics to expand the fungal tree of life.</title>
        <authorList>
            <person name="Ahrendt S.R."/>
            <person name="Quandt C.A."/>
            <person name="Ciobanu D."/>
            <person name="Clum A."/>
            <person name="Salamov A."/>
            <person name="Andreopoulos B."/>
            <person name="Cheng J.F."/>
            <person name="Woyke T."/>
            <person name="Pelin A."/>
            <person name="Henrissat B."/>
            <person name="Reynolds N.K."/>
            <person name="Benny G.L."/>
            <person name="Smith M.E."/>
            <person name="James T.Y."/>
            <person name="Grigoriev I.V."/>
        </authorList>
    </citation>
    <scope>NUCLEOTIDE SEQUENCE [LARGE SCALE GENOMIC DNA]</scope>
</reference>
<evidence type="ECO:0000256" key="1">
    <source>
        <dbReference type="SAM" id="MobiDB-lite"/>
    </source>
</evidence>
<dbReference type="Pfam" id="PF02737">
    <property type="entry name" value="3HCDH_N"/>
    <property type="match status" value="1"/>
</dbReference>
<evidence type="ECO:0000313" key="3">
    <source>
        <dbReference type="EMBL" id="RKO91487.1"/>
    </source>
</evidence>